<organism evidence="7 8">
    <name type="scientific">Potamilus streckersoni</name>
    <dbReference type="NCBI Taxonomy" id="2493646"/>
    <lineage>
        <taxon>Eukaryota</taxon>
        <taxon>Metazoa</taxon>
        <taxon>Spiralia</taxon>
        <taxon>Lophotrochozoa</taxon>
        <taxon>Mollusca</taxon>
        <taxon>Bivalvia</taxon>
        <taxon>Autobranchia</taxon>
        <taxon>Heteroconchia</taxon>
        <taxon>Palaeoheterodonta</taxon>
        <taxon>Unionida</taxon>
        <taxon>Unionoidea</taxon>
        <taxon>Unionidae</taxon>
        <taxon>Ambleminae</taxon>
        <taxon>Lampsilini</taxon>
        <taxon>Potamilus</taxon>
    </lineage>
</organism>
<comment type="caution">
    <text evidence="7">The sequence shown here is derived from an EMBL/GenBank/DDBJ whole genome shotgun (WGS) entry which is preliminary data.</text>
</comment>
<evidence type="ECO:0000313" key="7">
    <source>
        <dbReference type="EMBL" id="KAK3602298.1"/>
    </source>
</evidence>
<proteinExistence type="predicted"/>
<feature type="domain" description="B box-type" evidence="6">
    <location>
        <begin position="87"/>
        <end position="127"/>
    </location>
</feature>
<dbReference type="GO" id="GO:0045087">
    <property type="term" value="P:innate immune response"/>
    <property type="evidence" value="ECO:0007669"/>
    <property type="project" value="TreeGrafter"/>
</dbReference>
<evidence type="ECO:0000313" key="8">
    <source>
        <dbReference type="Proteomes" id="UP001195483"/>
    </source>
</evidence>
<reference evidence="7" key="2">
    <citation type="journal article" date="2021" name="Genome Biol. Evol.">
        <title>Developing a high-quality reference genome for a parasitic bivalve with doubly uniparental inheritance (Bivalvia: Unionida).</title>
        <authorList>
            <person name="Smith C.H."/>
        </authorList>
    </citation>
    <scope>NUCLEOTIDE SEQUENCE</scope>
    <source>
        <strain evidence="7">CHS0354</strain>
        <tissue evidence="7">Mantle</tissue>
    </source>
</reference>
<evidence type="ECO:0000256" key="4">
    <source>
        <dbReference type="SAM" id="MobiDB-lite"/>
    </source>
</evidence>
<dbReference type="AlphaFoldDB" id="A0AAE0T2H4"/>
<dbReference type="GO" id="GO:0060340">
    <property type="term" value="P:positive regulation of type I interferon-mediated signaling pathway"/>
    <property type="evidence" value="ECO:0007669"/>
    <property type="project" value="TreeGrafter"/>
</dbReference>
<dbReference type="GO" id="GO:0008270">
    <property type="term" value="F:zinc ion binding"/>
    <property type="evidence" value="ECO:0007669"/>
    <property type="project" value="UniProtKB-KW"/>
</dbReference>
<dbReference type="InterPro" id="IPR000315">
    <property type="entry name" value="Znf_B-box"/>
</dbReference>
<protein>
    <submittedName>
        <fullName evidence="7">Uncharacterized protein</fullName>
    </submittedName>
</protein>
<dbReference type="GO" id="GO:0005654">
    <property type="term" value="C:nucleoplasm"/>
    <property type="evidence" value="ECO:0007669"/>
    <property type="project" value="TreeGrafter"/>
</dbReference>
<reference evidence="7" key="3">
    <citation type="submission" date="2023-05" db="EMBL/GenBank/DDBJ databases">
        <authorList>
            <person name="Smith C.H."/>
        </authorList>
    </citation>
    <scope>NUCLEOTIDE SEQUENCE</scope>
    <source>
        <strain evidence="7">CHS0354</strain>
        <tissue evidence="7">Mantle</tissue>
    </source>
</reference>
<evidence type="ECO:0000256" key="1">
    <source>
        <dbReference type="ARBA" id="ARBA00022771"/>
    </source>
</evidence>
<evidence type="ECO:0000256" key="3">
    <source>
        <dbReference type="PROSITE-ProRule" id="PRU00024"/>
    </source>
</evidence>
<evidence type="ECO:0000259" key="5">
    <source>
        <dbReference type="PROSITE" id="PS50089"/>
    </source>
</evidence>
<dbReference type="Proteomes" id="UP001195483">
    <property type="component" value="Unassembled WGS sequence"/>
</dbReference>
<dbReference type="EMBL" id="JAEAOA010000165">
    <property type="protein sequence ID" value="KAK3602298.1"/>
    <property type="molecule type" value="Genomic_DNA"/>
</dbReference>
<dbReference type="GO" id="GO:0061630">
    <property type="term" value="F:ubiquitin protein ligase activity"/>
    <property type="evidence" value="ECO:0007669"/>
    <property type="project" value="TreeGrafter"/>
</dbReference>
<dbReference type="InterPro" id="IPR001841">
    <property type="entry name" value="Znf_RING"/>
</dbReference>
<feature type="region of interest" description="Disordered" evidence="4">
    <location>
        <begin position="288"/>
        <end position="312"/>
    </location>
</feature>
<dbReference type="CDD" id="cd19757">
    <property type="entry name" value="Bbox1"/>
    <property type="match status" value="1"/>
</dbReference>
<keyword evidence="2" id="KW-0862">Zinc</keyword>
<reference evidence="7" key="1">
    <citation type="journal article" date="2021" name="Genome Biol. Evol.">
        <title>A High-Quality Reference Genome for a Parasitic Bivalve with Doubly Uniparental Inheritance (Bivalvia: Unionida).</title>
        <authorList>
            <person name="Smith C.H."/>
        </authorList>
    </citation>
    <scope>NUCLEOTIDE SEQUENCE</scope>
    <source>
        <strain evidence="7">CHS0354</strain>
    </source>
</reference>
<accession>A0AAE0T2H4</accession>
<keyword evidence="1 3" id="KW-0479">Metal-binding</keyword>
<dbReference type="PANTHER" id="PTHR25462">
    <property type="entry name" value="BONUS, ISOFORM C-RELATED"/>
    <property type="match status" value="1"/>
</dbReference>
<dbReference type="Pfam" id="PF00643">
    <property type="entry name" value="zf-B_box"/>
    <property type="match status" value="1"/>
</dbReference>
<dbReference type="PROSITE" id="PS50119">
    <property type="entry name" value="ZF_BBOX"/>
    <property type="match status" value="1"/>
</dbReference>
<feature type="domain" description="RING-type" evidence="5">
    <location>
        <begin position="25"/>
        <end position="66"/>
    </location>
</feature>
<gene>
    <name evidence="7" type="ORF">CHS0354_001734</name>
</gene>
<name>A0AAE0T2H4_9BIVA</name>
<keyword evidence="8" id="KW-1185">Reference proteome</keyword>
<dbReference type="InterPro" id="IPR047153">
    <property type="entry name" value="TRIM45/56/19-like"/>
</dbReference>
<keyword evidence="1 3" id="KW-0863">Zinc-finger</keyword>
<evidence type="ECO:0000256" key="2">
    <source>
        <dbReference type="ARBA" id="ARBA00022833"/>
    </source>
</evidence>
<dbReference type="PANTHER" id="PTHR25462:SF299">
    <property type="entry name" value="E3 UBIQUITIN-PROTEIN LIGASE TRIM56"/>
    <property type="match status" value="1"/>
</dbReference>
<dbReference type="SMART" id="SM00336">
    <property type="entry name" value="BBOX"/>
    <property type="match status" value="1"/>
</dbReference>
<evidence type="ECO:0000259" key="6">
    <source>
        <dbReference type="PROSITE" id="PS50119"/>
    </source>
</evidence>
<sequence>MDSNAESSKLENISNSNDLSTKLKCCSCERGGENDKQGFVLLQCLHCICVECFRKHSQYDMCTICRSPNCAIAANLYNEFIYLVRYDVRPRCQSCSKILANVFCLDCKLLLCNVCETAHRRNEKTPAHLIGQLCHAREQNDARHENEPNASDEIPLVDRCHESSDLTESYLNKNHKEVDIAKLDEMDTSEMDAQLALLEDTKRTIQKTKGDAAFELQSIHDQEMAAENKIRATFDSYKKIIEERRLDLVKQIQKQRGEQLNLLNFQKHTIYEYNKKLKNLIVIKEPHSSQKHTGEDCSDASTKESLEDLVSRRQDRNVHPLADLEYKASHTESSFKTSLQSLGCIKSLDADLAMTEVDVFDGVANQTYEVMRVRLYDQNHKQYFESRTDVQAQIFTIAGTPITGFLKSFYIDTQRHFSFFFKTELTGEFYVLLYVCGKELGKKWSFKIKQSSLVITVEETS</sequence>
<dbReference type="PROSITE" id="PS50089">
    <property type="entry name" value="ZF_RING_2"/>
    <property type="match status" value="1"/>
</dbReference>